<evidence type="ECO:0000313" key="1">
    <source>
        <dbReference type="EMBL" id="QJA50180.1"/>
    </source>
</evidence>
<proteinExistence type="predicted"/>
<dbReference type="AlphaFoldDB" id="A0A6H1ZSK4"/>
<gene>
    <name evidence="1" type="ORF">TM448A01634_0002</name>
</gene>
<reference evidence="1" key="1">
    <citation type="submission" date="2020-03" db="EMBL/GenBank/DDBJ databases">
        <title>The deep terrestrial virosphere.</title>
        <authorList>
            <person name="Holmfeldt K."/>
            <person name="Nilsson E."/>
            <person name="Simone D."/>
            <person name="Lopez-Fernandez M."/>
            <person name="Wu X."/>
            <person name="de Brujin I."/>
            <person name="Lundin D."/>
            <person name="Andersson A."/>
            <person name="Bertilsson S."/>
            <person name="Dopson M."/>
        </authorList>
    </citation>
    <scope>NUCLEOTIDE SEQUENCE</scope>
    <source>
        <strain evidence="1">TM448A01634</strain>
    </source>
</reference>
<organism evidence="1">
    <name type="scientific">viral metagenome</name>
    <dbReference type="NCBI Taxonomy" id="1070528"/>
    <lineage>
        <taxon>unclassified sequences</taxon>
        <taxon>metagenomes</taxon>
        <taxon>organismal metagenomes</taxon>
    </lineage>
</organism>
<dbReference type="EMBL" id="MT144179">
    <property type="protein sequence ID" value="QJA50180.1"/>
    <property type="molecule type" value="Genomic_DNA"/>
</dbReference>
<sequence>MNTFTELKTEVTRAAGMGESSADVANVAAWAKGGLRMIGRAAAWPWLRRSITVTLVADQHNYAFSTIASDLWRIDTKSLRYAGRDSYLAWGDPEQLDNQLGPDWKDSTGTSGTPQYACRFGVELWIASKPSTTFVASYPSIYGYGWRNENYTGDSTINSGNLLLPDEFFEIAVEASLAFGLIAEDDPRADTELNRARMMIREEMMGAAIDLGAHKQMIVPGWARQSWSSIDDYGDGNPVSY</sequence>
<name>A0A6H1ZSK4_9ZZZZ</name>
<accession>A0A6H1ZSK4</accession>
<protein>
    <submittedName>
        <fullName evidence="1">Uncharacterized protein</fullName>
    </submittedName>
</protein>